<feature type="domain" description="Nudix hydrolase" evidence="4">
    <location>
        <begin position="7"/>
        <end position="142"/>
    </location>
</feature>
<organism evidence="5">
    <name type="scientific">hydrothermal vent metagenome</name>
    <dbReference type="NCBI Taxonomy" id="652676"/>
    <lineage>
        <taxon>unclassified sequences</taxon>
        <taxon>metagenomes</taxon>
        <taxon>ecological metagenomes</taxon>
    </lineage>
</organism>
<dbReference type="GO" id="GO:0004787">
    <property type="term" value="F:thiamine diphosphate phosphatase activity"/>
    <property type="evidence" value="ECO:0007669"/>
    <property type="project" value="InterPro"/>
</dbReference>
<protein>
    <recommendedName>
        <fullName evidence="3">Phosphatase NudJ</fullName>
    </recommendedName>
</protein>
<dbReference type="CDD" id="cd03675">
    <property type="entry name" value="NUDIX_Hydrolase"/>
    <property type="match status" value="1"/>
</dbReference>
<comment type="subunit">
    <text evidence="2">Monomer.</text>
</comment>
<dbReference type="PROSITE" id="PS51462">
    <property type="entry name" value="NUDIX"/>
    <property type="match status" value="1"/>
</dbReference>
<dbReference type="EMBL" id="UOFT01000051">
    <property type="protein sequence ID" value="VAW96051.1"/>
    <property type="molecule type" value="Genomic_DNA"/>
</dbReference>
<proteinExistence type="inferred from homology"/>
<dbReference type="PANTHER" id="PTHR43222">
    <property type="entry name" value="NUDIX HYDROLASE 23"/>
    <property type="match status" value="1"/>
</dbReference>
<dbReference type="SUPFAM" id="SSF55811">
    <property type="entry name" value="Nudix"/>
    <property type="match status" value="1"/>
</dbReference>
<evidence type="ECO:0000256" key="1">
    <source>
        <dbReference type="ARBA" id="ARBA00007608"/>
    </source>
</evidence>
<accession>A0A3B0ZWB1</accession>
<dbReference type="PANTHER" id="PTHR43222:SF11">
    <property type="entry name" value="PHOSPHATASE NUDJ"/>
    <property type="match status" value="1"/>
</dbReference>
<evidence type="ECO:0000313" key="5">
    <source>
        <dbReference type="EMBL" id="VAW96051.1"/>
    </source>
</evidence>
<keyword evidence="5" id="KW-0378">Hydrolase</keyword>
<dbReference type="GO" id="GO:0017111">
    <property type="term" value="F:ribonucleoside triphosphate phosphatase activity"/>
    <property type="evidence" value="ECO:0007669"/>
    <property type="project" value="InterPro"/>
</dbReference>
<dbReference type="InterPro" id="IPR033713">
    <property type="entry name" value="NudJ"/>
</dbReference>
<sequence length="158" mass="18548">MNQLPNNWIPHVTVAAIVQHNEQFLMVEEKINAQRVINQPAGHWERSESLIEAVKRETLEETACIVEAEYLIGIYNWTIPENENAATTTDTFLRFTFKCRFLEDTNAELDPDIHRRMWLSEQQIRSTDYQKRSPLVLRSLNDCIKGKNYPLDLFIDIK</sequence>
<dbReference type="Gene3D" id="3.90.79.10">
    <property type="entry name" value="Nucleoside Triphosphate Pyrophosphohydrolase"/>
    <property type="match status" value="1"/>
</dbReference>
<dbReference type="AlphaFoldDB" id="A0A3B0ZWB1"/>
<dbReference type="GO" id="GO:0017110">
    <property type="term" value="F:nucleoside diphosphate phosphatase activity"/>
    <property type="evidence" value="ECO:0007669"/>
    <property type="project" value="InterPro"/>
</dbReference>
<reference evidence="5" key="1">
    <citation type="submission" date="2018-06" db="EMBL/GenBank/DDBJ databases">
        <authorList>
            <person name="Zhirakovskaya E."/>
        </authorList>
    </citation>
    <scope>NUCLEOTIDE SEQUENCE</scope>
</reference>
<evidence type="ECO:0000259" key="4">
    <source>
        <dbReference type="PROSITE" id="PS51462"/>
    </source>
</evidence>
<gene>
    <name evidence="5" type="ORF">MNBD_GAMMA23-537</name>
</gene>
<dbReference type="Pfam" id="PF00293">
    <property type="entry name" value="NUDIX"/>
    <property type="match status" value="1"/>
</dbReference>
<evidence type="ECO:0000256" key="2">
    <source>
        <dbReference type="ARBA" id="ARBA00011245"/>
    </source>
</evidence>
<name>A0A3B0ZWB1_9ZZZZ</name>
<dbReference type="InterPro" id="IPR000086">
    <property type="entry name" value="NUDIX_hydrolase_dom"/>
</dbReference>
<comment type="similarity">
    <text evidence="1">Belongs to the Nudix hydrolase family. NudJ subfamily.</text>
</comment>
<evidence type="ECO:0000256" key="3">
    <source>
        <dbReference type="ARBA" id="ARBA00015552"/>
    </source>
</evidence>
<dbReference type="InterPro" id="IPR015797">
    <property type="entry name" value="NUDIX_hydrolase-like_dom_sf"/>
</dbReference>